<evidence type="ECO:0000313" key="2">
    <source>
        <dbReference type="EMBL" id="KDQ61434.1"/>
    </source>
</evidence>
<dbReference type="SUPFAM" id="SSF52047">
    <property type="entry name" value="RNI-like"/>
    <property type="match status" value="1"/>
</dbReference>
<name>A0A067Q3A4_9AGAM</name>
<gene>
    <name evidence="2" type="ORF">JAAARDRAFT_509821</name>
</gene>
<evidence type="ECO:0000313" key="3">
    <source>
        <dbReference type="Proteomes" id="UP000027265"/>
    </source>
</evidence>
<organism evidence="2 3">
    <name type="scientific">Jaapia argillacea MUCL 33604</name>
    <dbReference type="NCBI Taxonomy" id="933084"/>
    <lineage>
        <taxon>Eukaryota</taxon>
        <taxon>Fungi</taxon>
        <taxon>Dikarya</taxon>
        <taxon>Basidiomycota</taxon>
        <taxon>Agaricomycotina</taxon>
        <taxon>Agaricomycetes</taxon>
        <taxon>Agaricomycetidae</taxon>
        <taxon>Jaapiales</taxon>
        <taxon>Jaapiaceae</taxon>
        <taxon>Jaapia</taxon>
    </lineage>
</organism>
<evidence type="ECO:0000256" key="1">
    <source>
        <dbReference type="SAM" id="MobiDB-lite"/>
    </source>
</evidence>
<proteinExistence type="predicted"/>
<dbReference type="OrthoDB" id="3181669at2759"/>
<dbReference type="EMBL" id="KL197712">
    <property type="protein sequence ID" value="KDQ61434.1"/>
    <property type="molecule type" value="Genomic_DNA"/>
</dbReference>
<reference evidence="3" key="1">
    <citation type="journal article" date="2014" name="Proc. Natl. Acad. Sci. U.S.A.">
        <title>Extensive sampling of basidiomycete genomes demonstrates inadequacy of the white-rot/brown-rot paradigm for wood decay fungi.</title>
        <authorList>
            <person name="Riley R."/>
            <person name="Salamov A.A."/>
            <person name="Brown D.W."/>
            <person name="Nagy L.G."/>
            <person name="Floudas D."/>
            <person name="Held B.W."/>
            <person name="Levasseur A."/>
            <person name="Lombard V."/>
            <person name="Morin E."/>
            <person name="Otillar R."/>
            <person name="Lindquist E.A."/>
            <person name="Sun H."/>
            <person name="LaButti K.M."/>
            <person name="Schmutz J."/>
            <person name="Jabbour D."/>
            <person name="Luo H."/>
            <person name="Baker S.E."/>
            <person name="Pisabarro A.G."/>
            <person name="Walton J.D."/>
            <person name="Blanchette R.A."/>
            <person name="Henrissat B."/>
            <person name="Martin F."/>
            <person name="Cullen D."/>
            <person name="Hibbett D.S."/>
            <person name="Grigoriev I.V."/>
        </authorList>
    </citation>
    <scope>NUCLEOTIDE SEQUENCE [LARGE SCALE GENOMIC DNA]</scope>
    <source>
        <strain evidence="3">MUCL 33604</strain>
    </source>
</reference>
<keyword evidence="3" id="KW-1185">Reference proteome</keyword>
<dbReference type="InParanoid" id="A0A067Q3A4"/>
<dbReference type="AlphaFoldDB" id="A0A067Q3A4"/>
<dbReference type="InterPro" id="IPR032675">
    <property type="entry name" value="LRR_dom_sf"/>
</dbReference>
<accession>A0A067Q3A4</accession>
<dbReference type="Proteomes" id="UP000027265">
    <property type="component" value="Unassembled WGS sequence"/>
</dbReference>
<dbReference type="STRING" id="933084.A0A067Q3A4"/>
<feature type="region of interest" description="Disordered" evidence="1">
    <location>
        <begin position="471"/>
        <end position="492"/>
    </location>
</feature>
<sequence>MGPSKSTSEGLARLERKMNKHIKIIGDLRCQWNASIPISVLAPELLAKVFTFCEAQEHGVGTTRDTVRPRDLWFKVTHVCRYWRETAIRCPTLWSRILCDIPSWATLSLHRSLQAPITVDCAHISTKTVEVLTAALQLTDRLKRISLEASSTDLESLSAMLDTLSSQEFTILEKIDLTCISPMELAVLGVTDTFIFPPDLFFHTPRLRSFEIHNLTVIWDHPLLHTTQLTHLKIQHTPSPPTMTQLLDVLESFPTLESLDLTSSLPKLPRTAKPTYPPARVVYLHHLSSLEICGPVFDCVQFTYQLAVPPTTTLRLVWELSCRTDISCVAEHPIIQTLGGPAPVIKHASFAHATEPTALLISASRIYVIGSTIPLDVPSITTARFRIGIQWTGWFQSPLMIHITAAMRTVFRVMGTRELDSILFGPIPTFSEEEWLVLSDTLKTVVAVYACDDSVAGLVSALSFKGEGAESASGRAAQSSQPKSKGKRTHRINPADVFMPNLGRLSLTTIDFQAAKTGSTT</sequence>
<feature type="compositionally biased region" description="Low complexity" evidence="1">
    <location>
        <begin position="471"/>
        <end position="481"/>
    </location>
</feature>
<dbReference type="Gene3D" id="3.80.10.10">
    <property type="entry name" value="Ribonuclease Inhibitor"/>
    <property type="match status" value="1"/>
</dbReference>
<feature type="non-terminal residue" evidence="2">
    <location>
        <position position="521"/>
    </location>
</feature>
<dbReference type="HOGENOM" id="CLU_024199_2_3_1"/>
<protein>
    <submittedName>
        <fullName evidence="2">Uncharacterized protein</fullName>
    </submittedName>
</protein>